<dbReference type="InterPro" id="IPR050553">
    <property type="entry name" value="Thioredoxin_ResA/DsbE_sf"/>
</dbReference>
<dbReference type="InterPro" id="IPR036249">
    <property type="entry name" value="Thioredoxin-like_sf"/>
</dbReference>
<evidence type="ECO:0000256" key="3">
    <source>
        <dbReference type="ARBA" id="ARBA00023157"/>
    </source>
</evidence>
<accession>A0ABP3VTP6</accession>
<evidence type="ECO:0000256" key="1">
    <source>
        <dbReference type="ARBA" id="ARBA00004196"/>
    </source>
</evidence>
<keyword evidence="3" id="KW-1015">Disulfide bond</keyword>
<evidence type="ECO:0000313" key="7">
    <source>
        <dbReference type="Proteomes" id="UP001500279"/>
    </source>
</evidence>
<dbReference type="InterPro" id="IPR013740">
    <property type="entry name" value="Redoxin"/>
</dbReference>
<dbReference type="Pfam" id="PF08534">
    <property type="entry name" value="Redoxin"/>
    <property type="match status" value="1"/>
</dbReference>
<dbReference type="Gene3D" id="3.40.30.10">
    <property type="entry name" value="Glutaredoxin"/>
    <property type="match status" value="1"/>
</dbReference>
<sequence length="195" mass="20526">MRTEAEATAGADAKDGTVRDAASRRWLLGLAAVGALGASVGWQRWGSSPDPTAAALARLWQLELPTPAGPPLALRAFQGRPLLVNFWAAWCQPCVAEMPELDRFAATWQLQGGQVLGLAIDQAEPVKHFLTQTPVSFPIALAGATGLNLVRDLGNSAGGLPFTVLISAEGEVHGRKLGATTEAELLGWAAALRKR</sequence>
<evidence type="ECO:0000259" key="5">
    <source>
        <dbReference type="PROSITE" id="PS51352"/>
    </source>
</evidence>
<dbReference type="PROSITE" id="PS51352">
    <property type="entry name" value="THIOREDOXIN_2"/>
    <property type="match status" value="1"/>
</dbReference>
<dbReference type="PANTHER" id="PTHR42852:SF6">
    <property type="entry name" value="THIOL:DISULFIDE INTERCHANGE PROTEIN DSBE"/>
    <property type="match status" value="1"/>
</dbReference>
<reference evidence="7" key="1">
    <citation type="journal article" date="2019" name="Int. J. Syst. Evol. Microbiol.">
        <title>The Global Catalogue of Microorganisms (GCM) 10K type strain sequencing project: providing services to taxonomists for standard genome sequencing and annotation.</title>
        <authorList>
            <consortium name="The Broad Institute Genomics Platform"/>
            <consortium name="The Broad Institute Genome Sequencing Center for Infectious Disease"/>
            <person name="Wu L."/>
            <person name="Ma J."/>
        </authorList>
    </citation>
    <scope>NUCLEOTIDE SEQUENCE [LARGE SCALE GENOMIC DNA]</scope>
    <source>
        <strain evidence="7">JCM 15503</strain>
    </source>
</reference>
<protein>
    <submittedName>
        <fullName evidence="6">TlpA disulfide reductase family protein</fullName>
    </submittedName>
</protein>
<organism evidence="6 7">
    <name type="scientific">Ideonella azotifigens</name>
    <dbReference type="NCBI Taxonomy" id="513160"/>
    <lineage>
        <taxon>Bacteria</taxon>
        <taxon>Pseudomonadati</taxon>
        <taxon>Pseudomonadota</taxon>
        <taxon>Betaproteobacteria</taxon>
        <taxon>Burkholderiales</taxon>
        <taxon>Sphaerotilaceae</taxon>
        <taxon>Ideonella</taxon>
    </lineage>
</organism>
<dbReference type="PANTHER" id="PTHR42852">
    <property type="entry name" value="THIOL:DISULFIDE INTERCHANGE PROTEIN DSBE"/>
    <property type="match status" value="1"/>
</dbReference>
<gene>
    <name evidence="6" type="ORF">GCM10009107_57080</name>
</gene>
<dbReference type="Proteomes" id="UP001500279">
    <property type="component" value="Unassembled WGS sequence"/>
</dbReference>
<dbReference type="CDD" id="cd02966">
    <property type="entry name" value="TlpA_like_family"/>
    <property type="match status" value="1"/>
</dbReference>
<dbReference type="SUPFAM" id="SSF52833">
    <property type="entry name" value="Thioredoxin-like"/>
    <property type="match status" value="1"/>
</dbReference>
<evidence type="ECO:0000256" key="4">
    <source>
        <dbReference type="ARBA" id="ARBA00023284"/>
    </source>
</evidence>
<evidence type="ECO:0000256" key="2">
    <source>
        <dbReference type="ARBA" id="ARBA00022748"/>
    </source>
</evidence>
<feature type="domain" description="Thioredoxin" evidence="5">
    <location>
        <begin position="53"/>
        <end position="194"/>
    </location>
</feature>
<dbReference type="InterPro" id="IPR006311">
    <property type="entry name" value="TAT_signal"/>
</dbReference>
<comment type="subcellular location">
    <subcellularLocation>
        <location evidence="1">Cell envelope</location>
    </subcellularLocation>
</comment>
<dbReference type="RefSeq" id="WP_231010227.1">
    <property type="nucleotide sequence ID" value="NZ_BAAAEW010000047.1"/>
</dbReference>
<keyword evidence="7" id="KW-1185">Reference proteome</keyword>
<name>A0ABP3VTP6_9BURK</name>
<dbReference type="EMBL" id="BAAAEW010000047">
    <property type="protein sequence ID" value="GAA0767810.1"/>
    <property type="molecule type" value="Genomic_DNA"/>
</dbReference>
<comment type="caution">
    <text evidence="6">The sequence shown here is derived from an EMBL/GenBank/DDBJ whole genome shotgun (WGS) entry which is preliminary data.</text>
</comment>
<keyword evidence="2" id="KW-0201">Cytochrome c-type biogenesis</keyword>
<evidence type="ECO:0000313" key="6">
    <source>
        <dbReference type="EMBL" id="GAA0767810.1"/>
    </source>
</evidence>
<keyword evidence="4" id="KW-0676">Redox-active center</keyword>
<dbReference type="PROSITE" id="PS51318">
    <property type="entry name" value="TAT"/>
    <property type="match status" value="1"/>
</dbReference>
<proteinExistence type="predicted"/>
<dbReference type="InterPro" id="IPR013766">
    <property type="entry name" value="Thioredoxin_domain"/>
</dbReference>